<protein>
    <submittedName>
        <fullName evidence="2">Uncharacterized protein</fullName>
    </submittedName>
</protein>
<feature type="region of interest" description="Disordered" evidence="1">
    <location>
        <begin position="1"/>
        <end position="20"/>
    </location>
</feature>
<reference evidence="2" key="2">
    <citation type="journal article" date="2024" name="Plant">
        <title>Genomic evolution and insights into agronomic trait innovations of Sesamum species.</title>
        <authorList>
            <person name="Miao H."/>
            <person name="Wang L."/>
            <person name="Qu L."/>
            <person name="Liu H."/>
            <person name="Sun Y."/>
            <person name="Le M."/>
            <person name="Wang Q."/>
            <person name="Wei S."/>
            <person name="Zheng Y."/>
            <person name="Lin W."/>
            <person name="Duan Y."/>
            <person name="Cao H."/>
            <person name="Xiong S."/>
            <person name="Wang X."/>
            <person name="Wei L."/>
            <person name="Li C."/>
            <person name="Ma Q."/>
            <person name="Ju M."/>
            <person name="Zhao R."/>
            <person name="Li G."/>
            <person name="Mu C."/>
            <person name="Tian Q."/>
            <person name="Mei H."/>
            <person name="Zhang T."/>
            <person name="Gao T."/>
            <person name="Zhang H."/>
        </authorList>
    </citation>
    <scope>NUCLEOTIDE SEQUENCE</scope>
    <source>
        <strain evidence="2">KEN1</strain>
    </source>
</reference>
<sequence>MGPTNHCRLRPPPRSEEPRVPAVEAAQSYLKNTNLAASWAAAALQRCTWAAHLTTATLK</sequence>
<evidence type="ECO:0000256" key="1">
    <source>
        <dbReference type="SAM" id="MobiDB-lite"/>
    </source>
</evidence>
<organism evidence="2">
    <name type="scientific">Sesamum latifolium</name>
    <dbReference type="NCBI Taxonomy" id="2727402"/>
    <lineage>
        <taxon>Eukaryota</taxon>
        <taxon>Viridiplantae</taxon>
        <taxon>Streptophyta</taxon>
        <taxon>Embryophyta</taxon>
        <taxon>Tracheophyta</taxon>
        <taxon>Spermatophyta</taxon>
        <taxon>Magnoliopsida</taxon>
        <taxon>eudicotyledons</taxon>
        <taxon>Gunneridae</taxon>
        <taxon>Pentapetalae</taxon>
        <taxon>asterids</taxon>
        <taxon>lamiids</taxon>
        <taxon>Lamiales</taxon>
        <taxon>Pedaliaceae</taxon>
        <taxon>Sesamum</taxon>
    </lineage>
</organism>
<name>A0AAW2XVG7_9LAMI</name>
<dbReference type="AlphaFoldDB" id="A0AAW2XVG7"/>
<comment type="caution">
    <text evidence="2">The sequence shown here is derived from an EMBL/GenBank/DDBJ whole genome shotgun (WGS) entry which is preliminary data.</text>
</comment>
<dbReference type="EMBL" id="JACGWN010000003">
    <property type="protein sequence ID" value="KAL0457109.1"/>
    <property type="molecule type" value="Genomic_DNA"/>
</dbReference>
<gene>
    <name evidence="2" type="ORF">Slati_1050100</name>
</gene>
<reference evidence="2" key="1">
    <citation type="submission" date="2020-06" db="EMBL/GenBank/DDBJ databases">
        <authorList>
            <person name="Li T."/>
            <person name="Hu X."/>
            <person name="Zhang T."/>
            <person name="Song X."/>
            <person name="Zhang H."/>
            <person name="Dai N."/>
            <person name="Sheng W."/>
            <person name="Hou X."/>
            <person name="Wei L."/>
        </authorList>
    </citation>
    <scope>NUCLEOTIDE SEQUENCE</scope>
    <source>
        <strain evidence="2">KEN1</strain>
        <tissue evidence="2">Leaf</tissue>
    </source>
</reference>
<evidence type="ECO:0000313" key="2">
    <source>
        <dbReference type="EMBL" id="KAL0457109.1"/>
    </source>
</evidence>
<accession>A0AAW2XVG7</accession>
<proteinExistence type="predicted"/>